<dbReference type="RefSeq" id="WP_003734619.1">
    <property type="nucleotide sequence ID" value="NZ_CWMI01000060.1"/>
</dbReference>
<reference evidence="3 8" key="2">
    <citation type="submission" date="2019-04" db="EMBL/GenBank/DDBJ databases">
        <authorList>
            <consortium name="GenomeTrakr: Next Generation Sequencing Network for Food Pathogen Tracability"/>
        </authorList>
    </citation>
    <scope>NUCLEOTIDE SEQUENCE [LARGE SCALE GENOMIC DNA]</scope>
    <source>
        <strain evidence="3 8">LS1344</strain>
    </source>
</reference>
<feature type="transmembrane region" description="Helical" evidence="1">
    <location>
        <begin position="9"/>
        <end position="27"/>
    </location>
</feature>
<dbReference type="EMBL" id="AANEHK010000020">
    <property type="protein sequence ID" value="EDO0987168.1"/>
    <property type="molecule type" value="Genomic_DNA"/>
</dbReference>
<reference evidence="4 6" key="4">
    <citation type="submission" date="2019-08" db="EMBL/GenBank/DDBJ databases">
        <authorList>
            <person name="Ashton P.M."/>
            <person name="Dallman T."/>
            <person name="Nair S."/>
            <person name="De Pinna E."/>
            <person name="Peters T."/>
            <person name="Grant K."/>
        </authorList>
    </citation>
    <scope>NUCLEOTIDE SEQUENCE [LARGE SCALE GENOMIC DNA]</scope>
    <source>
        <strain evidence="4 6">788324</strain>
    </source>
</reference>
<dbReference type="EMBL" id="AABGUK010000001">
    <property type="protein sequence ID" value="EAH4241221.1"/>
    <property type="molecule type" value="Genomic_DNA"/>
</dbReference>
<reference evidence="5" key="5">
    <citation type="submission" date="2019-10" db="EMBL/GenBank/DDBJ databases">
        <authorList>
            <consortium name="NCBI Pathogen Detection Project"/>
        </authorList>
    </citation>
    <scope>NUCLEOTIDE SEQUENCE</scope>
    <source>
        <strain evidence="5">09CEB371LM</strain>
    </source>
</reference>
<evidence type="ECO:0000313" key="2">
    <source>
        <dbReference type="EMBL" id="EAG9388081.1"/>
    </source>
</evidence>
<keyword evidence="1" id="KW-1133">Transmembrane helix</keyword>
<dbReference type="AlphaFoldDB" id="A0A394SS53"/>
<keyword evidence="1" id="KW-0812">Transmembrane</keyword>
<evidence type="ECO:0000313" key="8">
    <source>
        <dbReference type="Proteomes" id="UP000527632"/>
    </source>
</evidence>
<reference evidence="2 7" key="3">
    <citation type="submission" date="2019-04" db="EMBL/GenBank/DDBJ databases">
        <authorList>
            <consortium name="GenomeTrakr network: Whole genome sequencing for foodborne pathogen traceback"/>
        </authorList>
    </citation>
    <scope>NUCLEOTIDE SEQUENCE [LARGE SCALE GENOMIC DNA]</scope>
    <source>
        <strain evidence="2 7">CFSAN072474</strain>
    </source>
</reference>
<evidence type="ECO:0000313" key="5">
    <source>
        <dbReference type="EMBL" id="HAA8053462.1"/>
    </source>
</evidence>
<dbReference type="Proteomes" id="UP000527632">
    <property type="component" value="Unassembled WGS sequence"/>
</dbReference>
<evidence type="ECO:0000313" key="3">
    <source>
        <dbReference type="EMBL" id="EAH4241221.1"/>
    </source>
</evidence>
<evidence type="ECO:0000313" key="6">
    <source>
        <dbReference type="Proteomes" id="UP000467536"/>
    </source>
</evidence>
<protein>
    <submittedName>
        <fullName evidence="3">Uncharacterized protein</fullName>
    </submittedName>
</protein>
<dbReference type="Proteomes" id="UP000840039">
    <property type="component" value="Unassembled WGS sequence"/>
</dbReference>
<feature type="transmembrane region" description="Helical" evidence="1">
    <location>
        <begin position="33"/>
        <end position="52"/>
    </location>
</feature>
<evidence type="ECO:0000256" key="1">
    <source>
        <dbReference type="SAM" id="Phobius"/>
    </source>
</evidence>
<keyword evidence="1" id="KW-0472">Membrane</keyword>
<comment type="caution">
    <text evidence="3">The sequence shown here is derived from an EMBL/GenBank/DDBJ whole genome shotgun (WGS) entry which is preliminary data.</text>
</comment>
<accession>A0A394SS53</accession>
<dbReference type="Proteomes" id="UP000522199">
    <property type="component" value="Unassembled WGS sequence"/>
</dbReference>
<evidence type="ECO:0000313" key="7">
    <source>
        <dbReference type="Proteomes" id="UP000522199"/>
    </source>
</evidence>
<organism evidence="3 8">
    <name type="scientific">Listeria monocytogenes</name>
    <dbReference type="NCBI Taxonomy" id="1639"/>
    <lineage>
        <taxon>Bacteria</taxon>
        <taxon>Bacillati</taxon>
        <taxon>Bacillota</taxon>
        <taxon>Bacilli</taxon>
        <taxon>Bacillales</taxon>
        <taxon>Listeriaceae</taxon>
        <taxon>Listeria</taxon>
    </lineage>
</organism>
<name>A0A394SS53_LISMN</name>
<sequence>MTWFKEKSFMFAMILIIFIFIIINFFFSNSVTYIIVTVFLGIETLWIIFIFSEIVDNGKRTSKFIKAYIISIFIITIFASYLLY</sequence>
<dbReference type="KEGG" id="lmok:CQ02_02395"/>
<proteinExistence type="predicted"/>
<reference evidence="5" key="1">
    <citation type="journal article" date="2018" name="Genome Biol.">
        <title>SKESA: strategic k-mer extension for scrupulous assemblies.</title>
        <authorList>
            <person name="Souvorov A."/>
            <person name="Agarwala R."/>
            <person name="Lipman D.J."/>
        </authorList>
    </citation>
    <scope>NUCLEOTIDE SEQUENCE [LARGE SCALE GENOMIC DNA]</scope>
    <source>
        <strain evidence="5">09CEB371LM</strain>
    </source>
</reference>
<dbReference type="EMBL" id="DAAEEB010000006">
    <property type="protein sequence ID" value="HAA8053462.1"/>
    <property type="molecule type" value="Genomic_DNA"/>
</dbReference>
<dbReference type="Proteomes" id="UP000467536">
    <property type="component" value="Unassembled WGS sequence"/>
</dbReference>
<dbReference type="EMBL" id="AABEKY010000006">
    <property type="protein sequence ID" value="EAG9388081.1"/>
    <property type="molecule type" value="Genomic_DNA"/>
</dbReference>
<gene>
    <name evidence="2" type="ORF">CW845_11355</name>
    <name evidence="3" type="ORF">E5F58_04295</name>
    <name evidence="4" type="ORF">FV747_14290</name>
    <name evidence="5" type="ORF">GHH22_09880</name>
</gene>
<feature type="transmembrane region" description="Helical" evidence="1">
    <location>
        <begin position="64"/>
        <end position="83"/>
    </location>
</feature>
<evidence type="ECO:0000313" key="4">
    <source>
        <dbReference type="EMBL" id="EDO0987168.1"/>
    </source>
</evidence>